<evidence type="ECO:0000313" key="1">
    <source>
        <dbReference type="EMBL" id="TDF74731.1"/>
    </source>
</evidence>
<accession>A0AC61QL84</accession>
<keyword evidence="1" id="KW-0255">Endonuclease</keyword>
<organism evidence="1 2">
    <name type="scientific">Candidatus Syntrophosphaera thermopropionivorans</name>
    <dbReference type="NCBI Taxonomy" id="2593015"/>
    <lineage>
        <taxon>Bacteria</taxon>
        <taxon>Pseudomonadati</taxon>
        <taxon>Candidatus Cloacimonadota</taxon>
        <taxon>Candidatus Cloacimonadia</taxon>
        <taxon>Candidatus Cloacimonadales</taxon>
        <taxon>Candidatus Cloacimonadaceae</taxon>
        <taxon>Candidatus Syntrophosphaera</taxon>
    </lineage>
</organism>
<reference evidence="1" key="1">
    <citation type="submission" date="2019-03" db="EMBL/GenBank/DDBJ databases">
        <title>Candidatus Syntrophosphaera thermopropionivorans: a novel player in syntrophic propionate oxidation during anaerobic digestion.</title>
        <authorList>
            <person name="Dyksma S."/>
        </authorList>
    </citation>
    <scope>NUCLEOTIDE SEQUENCE</scope>
    <source>
        <strain evidence="1">W5</strain>
    </source>
</reference>
<name>A0AC61QL84_9BACT</name>
<comment type="caution">
    <text evidence="1">The sequence shown here is derived from an EMBL/GenBank/DDBJ whole genome shotgun (WGS) entry which is preliminary data.</text>
</comment>
<dbReference type="Proteomes" id="UP000294588">
    <property type="component" value="Unassembled WGS sequence"/>
</dbReference>
<keyword evidence="1" id="KW-0540">Nuclease</keyword>
<gene>
    <name evidence="1" type="ORF">E0946_01220</name>
</gene>
<proteinExistence type="predicted"/>
<protein>
    <submittedName>
        <fullName evidence="1">Endonuclease MutS2</fullName>
    </submittedName>
</protein>
<keyword evidence="1" id="KW-0378">Hydrolase</keyword>
<evidence type="ECO:0000313" key="2">
    <source>
        <dbReference type="Proteomes" id="UP000294588"/>
    </source>
</evidence>
<dbReference type="EMBL" id="SMOG01000001">
    <property type="protein sequence ID" value="TDF74731.1"/>
    <property type="molecule type" value="Genomic_DNA"/>
</dbReference>
<keyword evidence="2" id="KW-1185">Reference proteome</keyword>
<sequence length="782" mass="88239">MNDKELYADLEYSRLVEEVYTRCESILGKERAKQLRPLSEKTEIEASLELVSELQEALNRGISINFTDLSNLQPLFTEATYSLFGFEEFQQVYLQVSLAEAVSEKAESVEDFPVLKKLWQKVKPLNEIKTRFEKIFAPEGEVLDTASVELNRIRKRFASLQRSIQKTMQNMLNDARYENFLQDKFITRREGRYVLPVKGNAGAFVPGIVQGQSGSGSTLFIEPESVVPLNNELQLLLQEEKREIFNIFNEFTAQIKEQKDILIANQEALTELDFRFGCARLCYTLKAKKPQIVDEPALKLYSARHPLLILSLNDVKKVVPFDLNLGETARIILLSGPNTGGKTVLLKATGLLTLMALSGLPIPAEENSVIGRFNQVFADIGDEQSIENALSTFSSHIGKIGRMLKSADDKSLVLIDEIGAATDPQQGSALAQAILERLTELGSKAVVTTHYTALKIFAETHPDCLNASMQFDLKSLTPTYRFTTGIPGDSFAIEVASSLGLEPDLIERAKELSGSQNIEFTELLKKMQEEKKALARATYEYELKTRNLESKLKELESREAALNAELKERRKKYLQELQSELIAQQKLYQREQESLKKMEREERKSVSERKLQDINNRLQDINKELSDSEIEQRQKIRVPREGDRVWLATLETEVTILEIKDQQAIVDLNGITFKTALDNLYEIGKPAKKEEMVVITHSNPPPKAQFELKLLGLTFEEAKPLIDEFLDDAMLAGLHTLRIVHGKGTGALRTKVRDYLKKKKQVISLETPLPSEGGTGVTLVKI</sequence>